<keyword evidence="3" id="KW-1185">Reference proteome</keyword>
<gene>
    <name evidence="2" type="ORF">SAMN02745121_06196</name>
</gene>
<dbReference type="AlphaFoldDB" id="A0A1I2EQ97"/>
<proteinExistence type="predicted"/>
<name>A0A1I2EQ97_9BACT</name>
<organism evidence="2 3">
    <name type="scientific">Nannocystis exedens</name>
    <dbReference type="NCBI Taxonomy" id="54"/>
    <lineage>
        <taxon>Bacteria</taxon>
        <taxon>Pseudomonadati</taxon>
        <taxon>Myxococcota</taxon>
        <taxon>Polyangia</taxon>
        <taxon>Nannocystales</taxon>
        <taxon>Nannocystaceae</taxon>
        <taxon>Nannocystis</taxon>
    </lineage>
</organism>
<dbReference type="RefSeq" id="WP_143141031.1">
    <property type="nucleotide sequence ID" value="NZ_FOMX01000023.1"/>
</dbReference>
<dbReference type="Proteomes" id="UP000199400">
    <property type="component" value="Unassembled WGS sequence"/>
</dbReference>
<feature type="region of interest" description="Disordered" evidence="1">
    <location>
        <begin position="33"/>
        <end position="83"/>
    </location>
</feature>
<evidence type="ECO:0000256" key="1">
    <source>
        <dbReference type="SAM" id="MobiDB-lite"/>
    </source>
</evidence>
<evidence type="ECO:0000313" key="2">
    <source>
        <dbReference type="EMBL" id="SFE94807.1"/>
    </source>
</evidence>
<evidence type="ECO:0000313" key="3">
    <source>
        <dbReference type="Proteomes" id="UP000199400"/>
    </source>
</evidence>
<accession>A0A1I2EQ97</accession>
<sequence length="210" mass="22746">MQDWRHFIHIEYLGRVALGALFIVSASACDGVVDEDGSSEEPEADEADDEPLAPAAEVVADGAIDESDGPEAEPLRPDGPLGLAADDDSDSALCLWPYTQKKVSNLSTFTYGKIGEIELQTACTLAYARVNVTHVATAEAWTEISVELQAWTGVNWVSLYPKTDYAYDRSSSSTPSVEFAAGTYVRACGKLYSGFFVESSPFVCTDYYLL</sequence>
<reference evidence="3" key="1">
    <citation type="submission" date="2016-10" db="EMBL/GenBank/DDBJ databases">
        <authorList>
            <person name="Varghese N."/>
            <person name="Submissions S."/>
        </authorList>
    </citation>
    <scope>NUCLEOTIDE SEQUENCE [LARGE SCALE GENOMIC DNA]</scope>
    <source>
        <strain evidence="3">ATCC 25963</strain>
    </source>
</reference>
<protein>
    <submittedName>
        <fullName evidence="2">Uncharacterized protein</fullName>
    </submittedName>
</protein>
<dbReference type="PROSITE" id="PS51257">
    <property type="entry name" value="PROKAR_LIPOPROTEIN"/>
    <property type="match status" value="1"/>
</dbReference>
<feature type="compositionally biased region" description="Acidic residues" evidence="1">
    <location>
        <begin position="33"/>
        <end position="51"/>
    </location>
</feature>
<dbReference type="EMBL" id="FOMX01000023">
    <property type="protein sequence ID" value="SFE94807.1"/>
    <property type="molecule type" value="Genomic_DNA"/>
</dbReference>